<organism evidence="2 3">
    <name type="scientific">Pseudocercospora musae</name>
    <dbReference type="NCBI Taxonomy" id="113226"/>
    <lineage>
        <taxon>Eukaryota</taxon>
        <taxon>Fungi</taxon>
        <taxon>Dikarya</taxon>
        <taxon>Ascomycota</taxon>
        <taxon>Pezizomycotina</taxon>
        <taxon>Dothideomycetes</taxon>
        <taxon>Dothideomycetidae</taxon>
        <taxon>Mycosphaerellales</taxon>
        <taxon>Mycosphaerellaceae</taxon>
        <taxon>Pseudocercospora</taxon>
    </lineage>
</organism>
<dbReference type="SUPFAM" id="SSF48371">
    <property type="entry name" value="ARM repeat"/>
    <property type="match status" value="1"/>
</dbReference>
<dbReference type="STRING" id="113226.A0A139IWJ5"/>
<sequence length="1304" mass="144746">MGTPATSESRSLDRLKTLDGIGTLWSQLDEARKLCNHRSRAEMILRWLLGKLKTCNVARQDENSWGLLASCIRLLSAQRLSALLGSGSLLEIVGTATTEAALSIGTICGVADSWRLLFDRGQATGGAAILSVLSTRSANAAAVFANWIRHLTQHCEGNAAFAKKINERSLLDLGLQIWDLRKRQPSDHELFNSKCLLPASMLLRFLSVGVGDVLSSRKRKQRGEHFNPENSYIHALEASIARHTILPARAAFFDRDQKRPQRSQRKDTVERSVDLEDTLNSVGQVMIRDPSVTVIELLPLLFDIAIRAVPTPTPRHRIQERPWLEKMFLTLRSLLENGKESDRTFVIAEMIRHIRALRVSLPPKLVSQLANETLQMSSMEGSDSGNNLALDLLAELIALDTGVFANRLLSERVFSSIATAKTSGDIEFYKTKICLPIMRAFAQSRDVNTFMELWHEILKRAARSVDGRSLWAGLVPEFADILCDSRSTDQILGDLDRYSQGLSMITFLDREVLNELCSDAVILDGILQGLRSDDLLDRAWQRLDVLVHKVFAITTIEDDAAPSFYVDLWQLLASLFESWFPAMVQTTRDSATAAEAGAEVMGSELFNVALRQCKELSVSTKSAQHLVAGICAQFGHYKEHQELLTLCKKSAAAVCKQPTTCLSVLAKYPDVLTLLDGATIVSVLEATSKTSSENLCLMSLLPSESLDTFLESKISSLQTMADKAARSKSTIDHVSGSEKVVVDLLSSIPLAILTKKQRVNILDTLSNLPPVLPEKTNRLERRFAAILALLQFPSEGSQLLANPSIVWSLSQDFKITEPIWVTEHDEFCAFNALTLLCKIAEAIINLWLRSQAQNRDKLLEISSLAQQHLMNCLEQHQEVSRSMTAMLAGYIIGGLETAGDDFLQDFAHRDPQVANTFSQMVQGISEPHVGLFVVEALLKISRSSLGGGPALASTEVIANVLKKTGSDDPTLVSTTLLAIAARAAQLFCRYAEVDGISMFQAIESILKRDLSGQDHDVVLKAFEARLQSEGPSFRFSIIEECLEDGSSHSAQALELQRCTITALSIEDFECPRQLAMFKILHHVLRQASTGETIHKRQLSLQTLKHILKDKSFMVNRFGVEQIITILHSMLIEATESASTIYLDICQILAILLTQALGRLQGRYHLLIALFQQLITRLFSSPDSIPRHSTTLSRLLQTFCSPPHIPRKRNASNLIDESRKAKAYAGQFVQYILHHYCSQILSNPPSDDTIREALVPGLWAMIEAIETNHLENGVKSLSAAMNNSERAVLRSVYEEWQRSGKWEGT</sequence>
<name>A0A139IWJ5_9PEZI</name>
<reference evidence="2 3" key="1">
    <citation type="submission" date="2015-07" db="EMBL/GenBank/DDBJ databases">
        <title>Comparative genomics of the Sigatoka disease complex on banana suggests a link between parallel evolutionary changes in Pseudocercospora fijiensis and Pseudocercospora eumusae and increased virulence on the banana host.</title>
        <authorList>
            <person name="Chang T.-C."/>
            <person name="Salvucci A."/>
            <person name="Crous P.W."/>
            <person name="Stergiopoulos I."/>
        </authorList>
    </citation>
    <scope>NUCLEOTIDE SEQUENCE [LARGE SCALE GENOMIC DNA]</scope>
    <source>
        <strain evidence="2 3">CBS 116634</strain>
    </source>
</reference>
<evidence type="ECO:0000313" key="3">
    <source>
        <dbReference type="Proteomes" id="UP000073492"/>
    </source>
</evidence>
<proteinExistence type="predicted"/>
<comment type="caution">
    <text evidence="2">The sequence shown here is derived from an EMBL/GenBank/DDBJ whole genome shotgun (WGS) entry which is preliminary data.</text>
</comment>
<evidence type="ECO:0000313" key="2">
    <source>
        <dbReference type="EMBL" id="KXT18976.1"/>
    </source>
</evidence>
<dbReference type="OrthoDB" id="160374at2759"/>
<evidence type="ECO:0000259" key="1">
    <source>
        <dbReference type="Pfam" id="PF10441"/>
    </source>
</evidence>
<dbReference type="InterPro" id="IPR018849">
    <property type="entry name" value="Urb2/Npa2_C"/>
</dbReference>
<gene>
    <name evidence="2" type="ORF">AC579_8710</name>
</gene>
<dbReference type="InterPro" id="IPR016024">
    <property type="entry name" value="ARM-type_fold"/>
</dbReference>
<protein>
    <recommendedName>
        <fullName evidence="1">Nucleolar 27S pre-rRNA processing Urb2/Npa2 C-terminal domain-containing protein</fullName>
    </recommendedName>
</protein>
<dbReference type="Proteomes" id="UP000073492">
    <property type="component" value="Unassembled WGS sequence"/>
</dbReference>
<dbReference type="EMBL" id="LFZO01000001">
    <property type="protein sequence ID" value="KXT18976.1"/>
    <property type="molecule type" value="Genomic_DNA"/>
</dbReference>
<accession>A0A139IWJ5</accession>
<dbReference type="Pfam" id="PF10441">
    <property type="entry name" value="Urb2"/>
    <property type="match status" value="1"/>
</dbReference>
<keyword evidence="3" id="KW-1185">Reference proteome</keyword>
<feature type="domain" description="Nucleolar 27S pre-rRNA processing Urb2/Npa2 C-terminal" evidence="1">
    <location>
        <begin position="1099"/>
        <end position="1303"/>
    </location>
</feature>